<evidence type="ECO:0000313" key="3">
    <source>
        <dbReference type="Proteomes" id="UP000829196"/>
    </source>
</evidence>
<protein>
    <recommendedName>
        <fullName evidence="1">RNase H type-1 domain-containing protein</fullName>
    </recommendedName>
</protein>
<dbReference type="InterPro" id="IPR036397">
    <property type="entry name" value="RNaseH_sf"/>
</dbReference>
<dbReference type="Gene3D" id="3.40.970.10">
    <property type="entry name" value="Ribonuclease H1, N-terminal domain"/>
    <property type="match status" value="1"/>
</dbReference>
<feature type="domain" description="RNase H type-1" evidence="1">
    <location>
        <begin position="219"/>
        <end position="354"/>
    </location>
</feature>
<dbReference type="Proteomes" id="UP000829196">
    <property type="component" value="Unassembled WGS sequence"/>
</dbReference>
<dbReference type="InterPro" id="IPR002156">
    <property type="entry name" value="RNaseH_domain"/>
</dbReference>
<name>A0A8T3ACR3_DENNO</name>
<sequence>MTCILYRSSAALFSRNSHVLMRSSLYRLPKAAWKRDILHVCIGVIRSDCFILGFGIRCFSSQESQTSGIRKENLKPLMDEESDAFYVVRKGDIIGVYKSLSDCQAQVSFSVCDPSVSVYKGYSLHKDSEDYLASRGFKDALYSMHAAYLKEDIFGTIAPCPFQQPDGLAFLNEKASKKVNSKKILKEMGTAGSGDASSTLSIKLCKSIRDVEAQPISCKPMTCVLQFDGASKGNPGMAGAAAVLRNGDGSVVSCIREGLGIATNNVAEYRALILGMKYALMKGFKHIEVQGDSQLICMQVQDIWQTKNQNMAALCKEVKRLKEMFQSFNIIHVKRGFNAVADNLAYSAVNLPAGEVCEDCGPFN</sequence>
<dbReference type="PANTHER" id="PTHR46387:SF2">
    <property type="entry name" value="RIBONUCLEASE HI"/>
    <property type="match status" value="1"/>
</dbReference>
<accession>A0A8T3ACR3</accession>
<dbReference type="InterPro" id="IPR012337">
    <property type="entry name" value="RNaseH-like_sf"/>
</dbReference>
<dbReference type="SUPFAM" id="SSF55658">
    <property type="entry name" value="L9 N-domain-like"/>
    <property type="match status" value="1"/>
</dbReference>
<gene>
    <name evidence="2" type="ORF">KFK09_023978</name>
</gene>
<dbReference type="OrthoDB" id="2016287at2759"/>
<dbReference type="Gene3D" id="3.30.420.10">
    <property type="entry name" value="Ribonuclease H-like superfamily/Ribonuclease H"/>
    <property type="match status" value="1"/>
</dbReference>
<dbReference type="FunFam" id="3.30.420.10:FF:000076">
    <property type="entry name" value="RBR-type E3 ubiquitin transferase"/>
    <property type="match status" value="1"/>
</dbReference>
<comment type="caution">
    <text evidence="2">The sequence shown here is derived from an EMBL/GenBank/DDBJ whole genome shotgun (WGS) entry which is preliminary data.</text>
</comment>
<dbReference type="GO" id="GO:0003676">
    <property type="term" value="F:nucleic acid binding"/>
    <property type="evidence" value="ECO:0007669"/>
    <property type="project" value="InterPro"/>
</dbReference>
<dbReference type="AlphaFoldDB" id="A0A8T3ACR3"/>
<dbReference type="PANTHER" id="PTHR46387">
    <property type="entry name" value="POLYNUCLEOTIDYL TRANSFERASE, RIBONUCLEASE H-LIKE SUPERFAMILY PROTEIN"/>
    <property type="match status" value="1"/>
</dbReference>
<keyword evidence="3" id="KW-1185">Reference proteome</keyword>
<dbReference type="SUPFAM" id="SSF53098">
    <property type="entry name" value="Ribonuclease H-like"/>
    <property type="match status" value="1"/>
</dbReference>
<dbReference type="Pfam" id="PF13456">
    <property type="entry name" value="RVT_3"/>
    <property type="match status" value="1"/>
</dbReference>
<dbReference type="InterPro" id="IPR009027">
    <property type="entry name" value="Ribosomal_bL9/RNase_H1_N"/>
</dbReference>
<dbReference type="CDD" id="cd09279">
    <property type="entry name" value="RNase_HI_like"/>
    <property type="match status" value="1"/>
</dbReference>
<dbReference type="SMR" id="A0A8T3ACR3"/>
<dbReference type="GO" id="GO:0004523">
    <property type="term" value="F:RNA-DNA hybrid ribonuclease activity"/>
    <property type="evidence" value="ECO:0007669"/>
    <property type="project" value="InterPro"/>
</dbReference>
<organism evidence="2 3">
    <name type="scientific">Dendrobium nobile</name>
    <name type="common">Orchid</name>
    <dbReference type="NCBI Taxonomy" id="94219"/>
    <lineage>
        <taxon>Eukaryota</taxon>
        <taxon>Viridiplantae</taxon>
        <taxon>Streptophyta</taxon>
        <taxon>Embryophyta</taxon>
        <taxon>Tracheophyta</taxon>
        <taxon>Spermatophyta</taxon>
        <taxon>Magnoliopsida</taxon>
        <taxon>Liliopsida</taxon>
        <taxon>Asparagales</taxon>
        <taxon>Orchidaceae</taxon>
        <taxon>Epidendroideae</taxon>
        <taxon>Malaxideae</taxon>
        <taxon>Dendrobiinae</taxon>
        <taxon>Dendrobium</taxon>
    </lineage>
</organism>
<dbReference type="EMBL" id="JAGYWB010000017">
    <property type="protein sequence ID" value="KAI0493853.1"/>
    <property type="molecule type" value="Genomic_DNA"/>
</dbReference>
<dbReference type="InterPro" id="IPR011320">
    <property type="entry name" value="RNase_H1_N"/>
</dbReference>
<dbReference type="PROSITE" id="PS50879">
    <property type="entry name" value="RNASE_H_1"/>
    <property type="match status" value="1"/>
</dbReference>
<dbReference type="Pfam" id="PF01693">
    <property type="entry name" value="Cauli_VI"/>
    <property type="match status" value="1"/>
</dbReference>
<reference evidence="2" key="1">
    <citation type="journal article" date="2022" name="Front. Genet.">
        <title>Chromosome-Scale Assembly of the Dendrobium nobile Genome Provides Insights Into the Molecular Mechanism of the Biosynthesis of the Medicinal Active Ingredient of Dendrobium.</title>
        <authorList>
            <person name="Xu Q."/>
            <person name="Niu S.-C."/>
            <person name="Li K.-L."/>
            <person name="Zheng P.-J."/>
            <person name="Zhang X.-J."/>
            <person name="Jia Y."/>
            <person name="Liu Y."/>
            <person name="Niu Y.-X."/>
            <person name="Yu L.-H."/>
            <person name="Chen D.-F."/>
            <person name="Zhang G.-Q."/>
        </authorList>
    </citation>
    <scope>NUCLEOTIDE SEQUENCE</scope>
    <source>
        <tissue evidence="2">Leaf</tissue>
    </source>
</reference>
<evidence type="ECO:0000313" key="2">
    <source>
        <dbReference type="EMBL" id="KAI0493853.1"/>
    </source>
</evidence>
<dbReference type="InterPro" id="IPR037056">
    <property type="entry name" value="RNase_H1_N_sf"/>
</dbReference>
<proteinExistence type="predicted"/>
<evidence type="ECO:0000259" key="1">
    <source>
        <dbReference type="PROSITE" id="PS50879"/>
    </source>
</evidence>